<dbReference type="PANTHER" id="PTHR30537">
    <property type="entry name" value="HTH-TYPE TRANSCRIPTIONAL REGULATOR"/>
    <property type="match status" value="1"/>
</dbReference>
<dbReference type="InterPro" id="IPR058163">
    <property type="entry name" value="LysR-type_TF_proteobact-type"/>
</dbReference>
<reference evidence="6 7" key="1">
    <citation type="submission" date="2024-06" db="EMBL/GenBank/DDBJ databases">
        <title>Sorghum-associated microbial communities from plants grown in Nebraska, USA.</title>
        <authorList>
            <person name="Schachtman D."/>
        </authorList>
    </citation>
    <scope>NUCLEOTIDE SEQUENCE [LARGE SCALE GENOMIC DNA]</scope>
    <source>
        <strain evidence="6 7">2709</strain>
    </source>
</reference>
<evidence type="ECO:0000256" key="4">
    <source>
        <dbReference type="ARBA" id="ARBA00023163"/>
    </source>
</evidence>
<evidence type="ECO:0000259" key="5">
    <source>
        <dbReference type="PROSITE" id="PS50931"/>
    </source>
</evidence>
<sequence>MDKLQALRALVSVAEAGGFSKAARQLGVATSSITRLIDSLEDSLGTALLTRSTRRVTLTDAGAAYLEQVSRVLSDLDEADGSVSDTGAEAVGPLRVSLPATFARLQLSQHFTGFLRDNPRVSLDVVLSDAYIDLATERIDVAVRIGTPSSQPQLIARVLVEHHRYVVASPSYLKRNGTPVRPEQLAGHECLRFNYQVGPQRWSFLSPEQESCHVEVQGRLAANSSDILREAALDGLGIALLAEWLVREDVQAGRLKRLFAGYEINPQEQNTCVYAAYLPNRRHSRKVQAFLEFLQTHLTKAGRVDPDEPQRSENQRIQA</sequence>
<dbReference type="Proteomes" id="UP001549320">
    <property type="component" value="Unassembled WGS sequence"/>
</dbReference>
<dbReference type="Pfam" id="PF03466">
    <property type="entry name" value="LysR_substrate"/>
    <property type="match status" value="1"/>
</dbReference>
<dbReference type="InterPro" id="IPR036390">
    <property type="entry name" value="WH_DNA-bd_sf"/>
</dbReference>
<dbReference type="SUPFAM" id="SSF46785">
    <property type="entry name" value="Winged helix' DNA-binding domain"/>
    <property type="match status" value="1"/>
</dbReference>
<protein>
    <submittedName>
        <fullName evidence="6">DNA-binding transcriptional LysR family regulator</fullName>
    </submittedName>
</protein>
<dbReference type="RefSeq" id="WP_354448219.1">
    <property type="nucleotide sequence ID" value="NZ_JBEPSH010000011.1"/>
</dbReference>
<keyword evidence="7" id="KW-1185">Reference proteome</keyword>
<dbReference type="Gene3D" id="1.10.10.10">
    <property type="entry name" value="Winged helix-like DNA-binding domain superfamily/Winged helix DNA-binding domain"/>
    <property type="match status" value="1"/>
</dbReference>
<dbReference type="InterPro" id="IPR005119">
    <property type="entry name" value="LysR_subst-bd"/>
</dbReference>
<accession>A0ABV2QFI1</accession>
<dbReference type="InterPro" id="IPR036388">
    <property type="entry name" value="WH-like_DNA-bd_sf"/>
</dbReference>
<evidence type="ECO:0000256" key="1">
    <source>
        <dbReference type="ARBA" id="ARBA00009437"/>
    </source>
</evidence>
<dbReference type="InterPro" id="IPR000847">
    <property type="entry name" value="LysR_HTH_N"/>
</dbReference>
<dbReference type="SUPFAM" id="SSF53850">
    <property type="entry name" value="Periplasmic binding protein-like II"/>
    <property type="match status" value="1"/>
</dbReference>
<dbReference type="CDD" id="cd08422">
    <property type="entry name" value="PBP2_CrgA_like"/>
    <property type="match status" value="1"/>
</dbReference>
<proteinExistence type="inferred from homology"/>
<organism evidence="6 7">
    <name type="scientific">Ottowia thiooxydans</name>
    <dbReference type="NCBI Taxonomy" id="219182"/>
    <lineage>
        <taxon>Bacteria</taxon>
        <taxon>Pseudomonadati</taxon>
        <taxon>Pseudomonadota</taxon>
        <taxon>Betaproteobacteria</taxon>
        <taxon>Burkholderiales</taxon>
        <taxon>Comamonadaceae</taxon>
        <taxon>Ottowia</taxon>
    </lineage>
</organism>
<name>A0ABV2QFI1_9BURK</name>
<dbReference type="EMBL" id="JBEPSH010000011">
    <property type="protein sequence ID" value="MET4579796.1"/>
    <property type="molecule type" value="Genomic_DNA"/>
</dbReference>
<evidence type="ECO:0000256" key="2">
    <source>
        <dbReference type="ARBA" id="ARBA00023015"/>
    </source>
</evidence>
<keyword evidence="3 6" id="KW-0238">DNA-binding</keyword>
<dbReference type="Gene3D" id="3.40.190.290">
    <property type="match status" value="1"/>
</dbReference>
<comment type="caution">
    <text evidence="6">The sequence shown here is derived from an EMBL/GenBank/DDBJ whole genome shotgun (WGS) entry which is preliminary data.</text>
</comment>
<keyword evidence="2" id="KW-0805">Transcription regulation</keyword>
<dbReference type="GO" id="GO:0003677">
    <property type="term" value="F:DNA binding"/>
    <property type="evidence" value="ECO:0007669"/>
    <property type="project" value="UniProtKB-KW"/>
</dbReference>
<evidence type="ECO:0000313" key="7">
    <source>
        <dbReference type="Proteomes" id="UP001549320"/>
    </source>
</evidence>
<feature type="domain" description="HTH lysR-type" evidence="5">
    <location>
        <begin position="1"/>
        <end position="59"/>
    </location>
</feature>
<dbReference type="PROSITE" id="PS50931">
    <property type="entry name" value="HTH_LYSR"/>
    <property type="match status" value="1"/>
</dbReference>
<comment type="similarity">
    <text evidence="1">Belongs to the LysR transcriptional regulatory family.</text>
</comment>
<gene>
    <name evidence="6" type="ORF">ABIE13_004933</name>
</gene>
<dbReference type="Pfam" id="PF00126">
    <property type="entry name" value="HTH_1"/>
    <property type="match status" value="1"/>
</dbReference>
<evidence type="ECO:0000256" key="3">
    <source>
        <dbReference type="ARBA" id="ARBA00023125"/>
    </source>
</evidence>
<dbReference type="PANTHER" id="PTHR30537:SF5">
    <property type="entry name" value="HTH-TYPE TRANSCRIPTIONAL ACTIVATOR TTDR-RELATED"/>
    <property type="match status" value="1"/>
</dbReference>
<keyword evidence="4" id="KW-0804">Transcription</keyword>
<evidence type="ECO:0000313" key="6">
    <source>
        <dbReference type="EMBL" id="MET4579796.1"/>
    </source>
</evidence>